<dbReference type="CDD" id="cd00056">
    <property type="entry name" value="ENDO3c"/>
    <property type="match status" value="1"/>
</dbReference>
<keyword evidence="9" id="KW-0378">Hydrolase</keyword>
<keyword evidence="7" id="KW-0479">Metal-binding</keyword>
<dbReference type="Gene3D" id="1.10.1670.10">
    <property type="entry name" value="Helix-hairpin-Helix base-excision DNA repair enzymes (C-terminal)"/>
    <property type="match status" value="1"/>
</dbReference>
<dbReference type="AlphaFoldDB" id="A0A1Q9GTZ7"/>
<dbReference type="EMBL" id="MJIL01000055">
    <property type="protein sequence ID" value="OLQ78560.1"/>
    <property type="molecule type" value="Genomic_DNA"/>
</dbReference>
<dbReference type="OrthoDB" id="9802365at2"/>
<dbReference type="GO" id="GO:0051539">
    <property type="term" value="F:4 iron, 4 sulfur cluster binding"/>
    <property type="evidence" value="ECO:0007669"/>
    <property type="project" value="UniProtKB-UniRule"/>
</dbReference>
<evidence type="ECO:0000256" key="7">
    <source>
        <dbReference type="ARBA" id="ARBA00022723"/>
    </source>
</evidence>
<dbReference type="Pfam" id="PF00633">
    <property type="entry name" value="HHH"/>
    <property type="match status" value="1"/>
</dbReference>
<dbReference type="InterPro" id="IPR005760">
    <property type="entry name" value="A/G_AdeGlyc_MutY"/>
</dbReference>
<feature type="domain" description="HhH-GPD" evidence="15">
    <location>
        <begin position="38"/>
        <end position="189"/>
    </location>
</feature>
<evidence type="ECO:0000256" key="3">
    <source>
        <dbReference type="ARBA" id="ARBA00008343"/>
    </source>
</evidence>
<protein>
    <recommendedName>
        <fullName evidence="5 14">Adenine DNA glycosylase</fullName>
        <ecNumber evidence="4 14">3.2.2.31</ecNumber>
    </recommendedName>
</protein>
<dbReference type="GO" id="GO:0006284">
    <property type="term" value="P:base-excision repair"/>
    <property type="evidence" value="ECO:0007669"/>
    <property type="project" value="UniProtKB-UniRule"/>
</dbReference>
<dbReference type="InterPro" id="IPR023170">
    <property type="entry name" value="HhH_base_excis_C"/>
</dbReference>
<comment type="catalytic activity">
    <reaction evidence="1 14">
        <text>Hydrolyzes free adenine bases from 7,8-dihydro-8-oxoguanine:adenine mismatched double-stranded DNA, leaving an apurinic site.</text>
        <dbReference type="EC" id="3.2.2.31"/>
    </reaction>
</comment>
<evidence type="ECO:0000256" key="10">
    <source>
        <dbReference type="ARBA" id="ARBA00023004"/>
    </source>
</evidence>
<organism evidence="16 17">
    <name type="scientific">Photobacterium proteolyticum</name>
    <dbReference type="NCBI Taxonomy" id="1903952"/>
    <lineage>
        <taxon>Bacteria</taxon>
        <taxon>Pseudomonadati</taxon>
        <taxon>Pseudomonadota</taxon>
        <taxon>Gammaproteobacteria</taxon>
        <taxon>Vibrionales</taxon>
        <taxon>Vibrionaceae</taxon>
        <taxon>Photobacterium</taxon>
    </lineage>
</organism>
<evidence type="ECO:0000313" key="16">
    <source>
        <dbReference type="EMBL" id="OLQ78560.1"/>
    </source>
</evidence>
<evidence type="ECO:0000256" key="11">
    <source>
        <dbReference type="ARBA" id="ARBA00023014"/>
    </source>
</evidence>
<evidence type="ECO:0000256" key="8">
    <source>
        <dbReference type="ARBA" id="ARBA00022763"/>
    </source>
</evidence>
<keyword evidence="12" id="KW-0234">DNA repair</keyword>
<evidence type="ECO:0000259" key="15">
    <source>
        <dbReference type="SMART" id="SM00478"/>
    </source>
</evidence>
<sequence>MTNTFSEAILTWYDKFGRKTLPWQLNKTPYKVWLSEIMLQQTQVATVIPYFERFIARFPTVQDLAVAEQDEVLHLWTGLGYYARARNLHKAAQVIVTEHKGEFPTDIDSVIALPGIGRSTAGAVLSLSLNQHHPILDGNVKRTLARCYTIEGWPGKKPVENALWEIAEKNTPAAGVERYNQAMMDMGAMICTRSKPKCELCPVAEMCQAKAQQRQMDFPGKKPKKTLPEKQAWFAIFQCGEEVWLEQRPPAGIWGGLWCFPQNDHQDLDGIIEQRLGSSGQKIEATEQLNAFRHTFSHYHLDIVPVKITLRAMPDMIGESGKGQWYNLNQPPKVGLAAPVQQILESLHYELINGA</sequence>
<dbReference type="InterPro" id="IPR044298">
    <property type="entry name" value="MIG/MutY"/>
</dbReference>
<name>A0A1Q9GTZ7_9GAMM</name>
<evidence type="ECO:0000256" key="6">
    <source>
        <dbReference type="ARBA" id="ARBA00022485"/>
    </source>
</evidence>
<dbReference type="RefSeq" id="WP_075763155.1">
    <property type="nucleotide sequence ID" value="NZ_MJIL01000055.1"/>
</dbReference>
<dbReference type="GO" id="GO:0032357">
    <property type="term" value="F:oxidized purine DNA binding"/>
    <property type="evidence" value="ECO:0007669"/>
    <property type="project" value="TreeGrafter"/>
</dbReference>
<dbReference type="CDD" id="cd03431">
    <property type="entry name" value="NUDIX_DNA_Glycosylase_C-MutY"/>
    <property type="match status" value="1"/>
</dbReference>
<dbReference type="PANTHER" id="PTHR42944">
    <property type="entry name" value="ADENINE DNA GLYCOSYLASE"/>
    <property type="match status" value="1"/>
</dbReference>
<keyword evidence="8 14" id="KW-0227">DNA damage</keyword>
<dbReference type="SMART" id="SM00478">
    <property type="entry name" value="ENDO3c"/>
    <property type="match status" value="1"/>
</dbReference>
<dbReference type="Gene3D" id="1.10.340.30">
    <property type="entry name" value="Hypothetical protein, domain 2"/>
    <property type="match status" value="1"/>
</dbReference>
<keyword evidence="17" id="KW-1185">Reference proteome</keyword>
<keyword evidence="10 14" id="KW-0408">Iron</keyword>
<dbReference type="STRING" id="1903952.BIT28_28495"/>
<dbReference type="PROSITE" id="PS00764">
    <property type="entry name" value="ENDONUCLEASE_III_1"/>
    <property type="match status" value="1"/>
</dbReference>
<dbReference type="GO" id="GO:0046872">
    <property type="term" value="F:metal ion binding"/>
    <property type="evidence" value="ECO:0007669"/>
    <property type="project" value="UniProtKB-UniRule"/>
</dbReference>
<accession>A0A1Q9GTZ7</accession>
<dbReference type="Gene3D" id="3.90.79.10">
    <property type="entry name" value="Nucleoside Triphosphate Pyrophosphohydrolase"/>
    <property type="match status" value="1"/>
</dbReference>
<dbReference type="PANTHER" id="PTHR42944:SF1">
    <property type="entry name" value="ADENINE DNA GLYCOSYLASE"/>
    <property type="match status" value="1"/>
</dbReference>
<dbReference type="InterPro" id="IPR003265">
    <property type="entry name" value="HhH-GPD_domain"/>
</dbReference>
<dbReference type="InterPro" id="IPR004036">
    <property type="entry name" value="Endonuclease-III-like_CS2"/>
</dbReference>
<dbReference type="GO" id="GO:0006298">
    <property type="term" value="P:mismatch repair"/>
    <property type="evidence" value="ECO:0007669"/>
    <property type="project" value="TreeGrafter"/>
</dbReference>
<proteinExistence type="inferred from homology"/>
<dbReference type="InterPro" id="IPR000445">
    <property type="entry name" value="HhH_motif"/>
</dbReference>
<dbReference type="Proteomes" id="UP000186905">
    <property type="component" value="Unassembled WGS sequence"/>
</dbReference>
<dbReference type="InterPro" id="IPR003651">
    <property type="entry name" value="Endonuclease3_FeS-loop_motif"/>
</dbReference>
<dbReference type="SUPFAM" id="SSF48150">
    <property type="entry name" value="DNA-glycosylase"/>
    <property type="match status" value="1"/>
</dbReference>
<dbReference type="NCBIfam" id="TIGR01084">
    <property type="entry name" value="mutY"/>
    <property type="match status" value="1"/>
</dbReference>
<evidence type="ECO:0000256" key="4">
    <source>
        <dbReference type="ARBA" id="ARBA00012045"/>
    </source>
</evidence>
<reference evidence="16 17" key="1">
    <citation type="submission" date="2016-09" db="EMBL/GenBank/DDBJ databases">
        <title>Photobacterium proteolyticum sp. nov. a protease producing bacterium isolated from ocean sediments of Laizhou Bay.</title>
        <authorList>
            <person name="Li Y."/>
        </authorList>
    </citation>
    <scope>NUCLEOTIDE SEQUENCE [LARGE SCALE GENOMIC DNA]</scope>
    <source>
        <strain evidence="16 17">13-12</strain>
    </source>
</reference>
<dbReference type="PROSITE" id="PS01155">
    <property type="entry name" value="ENDONUCLEASE_III_2"/>
    <property type="match status" value="1"/>
</dbReference>
<comment type="similarity">
    <text evidence="3 14">Belongs to the Nth/MutY family.</text>
</comment>
<dbReference type="InterPro" id="IPR029119">
    <property type="entry name" value="MutY_C"/>
</dbReference>
<evidence type="ECO:0000256" key="5">
    <source>
        <dbReference type="ARBA" id="ARBA00022023"/>
    </source>
</evidence>
<dbReference type="NCBIfam" id="NF008132">
    <property type="entry name" value="PRK10880.1"/>
    <property type="match status" value="1"/>
</dbReference>
<dbReference type="SUPFAM" id="SSF55811">
    <property type="entry name" value="Nudix"/>
    <property type="match status" value="1"/>
</dbReference>
<evidence type="ECO:0000313" key="17">
    <source>
        <dbReference type="Proteomes" id="UP000186905"/>
    </source>
</evidence>
<dbReference type="InterPro" id="IPR015797">
    <property type="entry name" value="NUDIX_hydrolase-like_dom_sf"/>
</dbReference>
<keyword evidence="11" id="KW-0411">Iron-sulfur</keyword>
<dbReference type="Pfam" id="PF10576">
    <property type="entry name" value="EndIII_4Fe-2S"/>
    <property type="match status" value="1"/>
</dbReference>
<dbReference type="SMART" id="SM00525">
    <property type="entry name" value="FES"/>
    <property type="match status" value="1"/>
</dbReference>
<comment type="cofactor">
    <cofactor evidence="14">
        <name>[4Fe-4S] cluster</name>
        <dbReference type="ChEBI" id="CHEBI:49883"/>
    </cofactor>
    <text evidence="14">Binds 1 [4Fe-4S] cluster.</text>
</comment>
<evidence type="ECO:0000256" key="12">
    <source>
        <dbReference type="ARBA" id="ARBA00023204"/>
    </source>
</evidence>
<comment type="function">
    <text evidence="2">Adenine glycosylase active on G-A mispairs. MutY also corrects error-prone DNA synthesis past GO lesions which are due to the oxidatively damaged form of guanine: 7,8-dihydro-8-oxoguanine (8-oxo-dGTP).</text>
</comment>
<dbReference type="GO" id="GO:0000701">
    <property type="term" value="F:purine-specific mismatch base pair DNA N-glycosylase activity"/>
    <property type="evidence" value="ECO:0007669"/>
    <property type="project" value="UniProtKB-EC"/>
</dbReference>
<comment type="caution">
    <text evidence="16">The sequence shown here is derived from an EMBL/GenBank/DDBJ whole genome shotgun (WGS) entry which is preliminary data.</text>
</comment>
<evidence type="ECO:0000256" key="9">
    <source>
        <dbReference type="ARBA" id="ARBA00022801"/>
    </source>
</evidence>
<keyword evidence="13 14" id="KW-0326">Glycosidase</keyword>
<evidence type="ECO:0000256" key="1">
    <source>
        <dbReference type="ARBA" id="ARBA00000843"/>
    </source>
</evidence>
<dbReference type="FunFam" id="1.10.340.30:FF:000002">
    <property type="entry name" value="Adenine DNA glycosylase"/>
    <property type="match status" value="1"/>
</dbReference>
<dbReference type="InterPro" id="IPR004035">
    <property type="entry name" value="Endouclease-III_FeS-bd_BS"/>
</dbReference>
<dbReference type="EC" id="3.2.2.31" evidence="4 14"/>
<dbReference type="Pfam" id="PF00730">
    <property type="entry name" value="HhH-GPD"/>
    <property type="match status" value="1"/>
</dbReference>
<evidence type="ECO:0000256" key="2">
    <source>
        <dbReference type="ARBA" id="ARBA00002933"/>
    </source>
</evidence>
<dbReference type="Pfam" id="PF14815">
    <property type="entry name" value="NUDIX_4"/>
    <property type="match status" value="1"/>
</dbReference>
<evidence type="ECO:0000256" key="13">
    <source>
        <dbReference type="ARBA" id="ARBA00023295"/>
    </source>
</evidence>
<dbReference type="GO" id="GO:0034039">
    <property type="term" value="F:8-oxo-7,8-dihydroguanine DNA N-glycosylase activity"/>
    <property type="evidence" value="ECO:0007669"/>
    <property type="project" value="TreeGrafter"/>
</dbReference>
<dbReference type="FunFam" id="1.10.1670.10:FF:000002">
    <property type="entry name" value="Adenine DNA glycosylase"/>
    <property type="match status" value="1"/>
</dbReference>
<gene>
    <name evidence="16" type="ORF">BIT28_28495</name>
</gene>
<dbReference type="InterPro" id="IPR011257">
    <property type="entry name" value="DNA_glycosylase"/>
</dbReference>
<keyword evidence="6" id="KW-0004">4Fe-4S</keyword>
<evidence type="ECO:0000256" key="14">
    <source>
        <dbReference type="RuleBase" id="RU365096"/>
    </source>
</evidence>
<dbReference type="GO" id="GO:0035485">
    <property type="term" value="F:adenine/guanine mispair binding"/>
    <property type="evidence" value="ECO:0007669"/>
    <property type="project" value="TreeGrafter"/>
</dbReference>